<organism evidence="1 2">
    <name type="scientific">Leptospira inadai serovar Lyme</name>
    <dbReference type="NCBI Taxonomy" id="293084"/>
    <lineage>
        <taxon>Bacteria</taxon>
        <taxon>Pseudomonadati</taxon>
        <taxon>Spirochaetota</taxon>
        <taxon>Spirochaetia</taxon>
        <taxon>Leptospirales</taxon>
        <taxon>Leptospiraceae</taxon>
        <taxon>Leptospira</taxon>
    </lineage>
</organism>
<proteinExistence type="predicted"/>
<evidence type="ECO:0000313" key="2">
    <source>
        <dbReference type="Proteomes" id="UP000094669"/>
    </source>
</evidence>
<accession>A0ABX4YGH4</accession>
<keyword evidence="2" id="KW-1185">Reference proteome</keyword>
<protein>
    <submittedName>
        <fullName evidence="1">Uncharacterized protein</fullName>
    </submittedName>
</protein>
<comment type="caution">
    <text evidence="1">The sequence shown here is derived from an EMBL/GenBank/DDBJ whole genome shotgun (WGS) entry which is preliminary data.</text>
</comment>
<name>A0ABX4YGH4_9LEPT</name>
<evidence type="ECO:0000313" key="1">
    <source>
        <dbReference type="EMBL" id="PNV74363.1"/>
    </source>
</evidence>
<dbReference type="EMBL" id="MCRM02000015">
    <property type="protein sequence ID" value="PNV74363.1"/>
    <property type="molecule type" value="Genomic_DNA"/>
</dbReference>
<reference evidence="1" key="1">
    <citation type="submission" date="2018-01" db="EMBL/GenBank/DDBJ databases">
        <title>Genomic characterization of Leptospira inadai serogroup Lyme isolated from captured rat in Brazil and comparative analysis with human reference strain.</title>
        <authorList>
            <person name="Moreno L.Z."/>
            <person name="Loureiro A.P."/>
            <person name="Miraglia F."/>
            <person name="Kremer F.S."/>
            <person name="Eslabao M.R."/>
            <person name="Dellagostin O.A."/>
            <person name="Lilenbaum W."/>
            <person name="Moreno A.M."/>
        </authorList>
    </citation>
    <scope>NUCLEOTIDE SEQUENCE [LARGE SCALE GENOMIC DNA]</scope>
    <source>
        <strain evidence="1">M34/99</strain>
    </source>
</reference>
<sequence>MAYEALYSKGKFPRTKYVLSQIAKEAHTLWSKRVLEAWPSYFGKMAMSNRSGGGGGLKIVPVPGGFKIVHPNKGRYNYMSVLEKGRSRYDMKEALLSGPRARTGKNGRYTIIPLTKNSDKSPISPVNNDINAVITKVGSFKDINPRGEIVTRNRYSYRIDPGMTGKGNVFASEQVYRNGQVKRTFLKFLTVSEKSKGMFYPRIPAYNIISGIRQRIERKLRGNEIRSAVAMDVKSLTLDLLKKQNKS</sequence>
<dbReference type="RefSeq" id="WP_010420204.1">
    <property type="nucleotide sequence ID" value="NZ_MCRM02000015.1"/>
</dbReference>
<gene>
    <name evidence="1" type="ORF">BES34_014360</name>
</gene>
<dbReference type="Proteomes" id="UP000094669">
    <property type="component" value="Unassembled WGS sequence"/>
</dbReference>